<keyword evidence="9 10" id="KW-0131">Cell cycle</keyword>
<keyword evidence="4" id="KW-0479">Metal-binding</keyword>
<evidence type="ECO:0000256" key="6">
    <source>
        <dbReference type="ARBA" id="ARBA00022842"/>
    </source>
</evidence>
<dbReference type="InterPro" id="IPR019987">
    <property type="entry name" value="GTP-bd_ribosome_bio_YsxC"/>
</dbReference>
<dbReference type="HAMAP" id="MF_00321">
    <property type="entry name" value="GTPase_EngB"/>
    <property type="match status" value="1"/>
</dbReference>
<feature type="domain" description="EngB-type G" evidence="11">
    <location>
        <begin position="22"/>
        <end position="194"/>
    </location>
</feature>
<comment type="function">
    <text evidence="10">Necessary for normal cell division and for the maintenance of normal septation.</text>
</comment>
<dbReference type="GO" id="GO:0005829">
    <property type="term" value="C:cytosol"/>
    <property type="evidence" value="ECO:0007669"/>
    <property type="project" value="TreeGrafter"/>
</dbReference>
<evidence type="ECO:0000256" key="8">
    <source>
        <dbReference type="ARBA" id="ARBA00023210"/>
    </source>
</evidence>
<reference evidence="12" key="1">
    <citation type="submission" date="2021-03" db="EMBL/GenBank/DDBJ databases">
        <authorList>
            <person name="Wang G."/>
        </authorList>
    </citation>
    <scope>NUCLEOTIDE SEQUENCE</scope>
    <source>
        <strain evidence="12">KCTC 12899</strain>
    </source>
</reference>
<dbReference type="CDD" id="cd01876">
    <property type="entry name" value="YihA_EngB"/>
    <property type="match status" value="1"/>
</dbReference>
<dbReference type="GO" id="GO:0005525">
    <property type="term" value="F:GTP binding"/>
    <property type="evidence" value="ECO:0007669"/>
    <property type="project" value="UniProtKB-UniRule"/>
</dbReference>
<dbReference type="Gene3D" id="3.40.50.300">
    <property type="entry name" value="P-loop containing nucleotide triphosphate hydrolases"/>
    <property type="match status" value="1"/>
</dbReference>
<evidence type="ECO:0000256" key="2">
    <source>
        <dbReference type="ARBA" id="ARBA00009638"/>
    </source>
</evidence>
<comment type="cofactor">
    <cofactor evidence="1">
        <name>Mg(2+)</name>
        <dbReference type="ChEBI" id="CHEBI:18420"/>
    </cofactor>
</comment>
<evidence type="ECO:0000256" key="3">
    <source>
        <dbReference type="ARBA" id="ARBA00022618"/>
    </source>
</evidence>
<keyword evidence="5 10" id="KW-0547">Nucleotide-binding</keyword>
<evidence type="ECO:0000313" key="13">
    <source>
        <dbReference type="Proteomes" id="UP000664417"/>
    </source>
</evidence>
<dbReference type="PROSITE" id="PS51706">
    <property type="entry name" value="G_ENGB"/>
    <property type="match status" value="1"/>
</dbReference>
<dbReference type="NCBIfam" id="TIGR03598">
    <property type="entry name" value="GTPase_YsxC"/>
    <property type="match status" value="1"/>
</dbReference>
<dbReference type="InterPro" id="IPR027417">
    <property type="entry name" value="P-loop_NTPase"/>
</dbReference>
<evidence type="ECO:0000256" key="1">
    <source>
        <dbReference type="ARBA" id="ARBA00001946"/>
    </source>
</evidence>
<keyword evidence="6" id="KW-0460">Magnesium</keyword>
<evidence type="ECO:0000313" key="12">
    <source>
        <dbReference type="EMBL" id="MBO1318266.1"/>
    </source>
</evidence>
<evidence type="ECO:0000256" key="10">
    <source>
        <dbReference type="HAMAP-Rule" id="MF_00321"/>
    </source>
</evidence>
<dbReference type="PANTHER" id="PTHR11649:SF13">
    <property type="entry name" value="ENGB-TYPE G DOMAIN-CONTAINING PROTEIN"/>
    <property type="match status" value="1"/>
</dbReference>
<comment type="caution">
    <text evidence="12">The sequence shown here is derived from an EMBL/GenBank/DDBJ whole genome shotgun (WGS) entry which is preliminary data.</text>
</comment>
<keyword evidence="13" id="KW-1185">Reference proteome</keyword>
<dbReference type="GO" id="GO:0000917">
    <property type="term" value="P:division septum assembly"/>
    <property type="evidence" value="ECO:0007669"/>
    <property type="project" value="UniProtKB-KW"/>
</dbReference>
<dbReference type="Proteomes" id="UP000664417">
    <property type="component" value="Unassembled WGS sequence"/>
</dbReference>
<evidence type="ECO:0000259" key="11">
    <source>
        <dbReference type="PROSITE" id="PS51706"/>
    </source>
</evidence>
<comment type="similarity">
    <text evidence="2 10">Belongs to the TRAFAC class TrmE-Era-EngA-EngB-Septin-like GTPase superfamily. EngB GTPase family.</text>
</comment>
<dbReference type="PANTHER" id="PTHR11649">
    <property type="entry name" value="MSS1/TRME-RELATED GTP-BINDING PROTEIN"/>
    <property type="match status" value="1"/>
</dbReference>
<dbReference type="FunFam" id="3.40.50.300:FF:000098">
    <property type="entry name" value="Probable GTP-binding protein EngB"/>
    <property type="match status" value="1"/>
</dbReference>
<gene>
    <name evidence="10" type="primary">engB</name>
    <name evidence="12" type="ORF">J3U88_07360</name>
</gene>
<dbReference type="InterPro" id="IPR030393">
    <property type="entry name" value="G_ENGB_dom"/>
</dbReference>
<proteinExistence type="inferred from homology"/>
<accession>A0A8J7QC38</accession>
<name>A0A8J7QC38_9BACT</name>
<dbReference type="SUPFAM" id="SSF52540">
    <property type="entry name" value="P-loop containing nucleoside triphosphate hydrolases"/>
    <property type="match status" value="1"/>
</dbReference>
<dbReference type="GO" id="GO:0046872">
    <property type="term" value="F:metal ion binding"/>
    <property type="evidence" value="ECO:0007669"/>
    <property type="project" value="UniProtKB-KW"/>
</dbReference>
<dbReference type="RefSeq" id="WP_207857936.1">
    <property type="nucleotide sequence ID" value="NZ_JAFREP010000005.1"/>
</dbReference>
<evidence type="ECO:0000256" key="7">
    <source>
        <dbReference type="ARBA" id="ARBA00023134"/>
    </source>
</evidence>
<evidence type="ECO:0000256" key="9">
    <source>
        <dbReference type="ARBA" id="ARBA00023306"/>
    </source>
</evidence>
<dbReference type="AlphaFoldDB" id="A0A8J7QC38"/>
<keyword evidence="8 10" id="KW-0717">Septation</keyword>
<sequence>MQVRSAVFVTSAADSSGFLKRPIPHFVFAGRSNVGKSSLLNSLLNRKKLAKTSQTPGKTRLVNYFLINDQFFFVDIPGYGYAKVSKQEQEKWGSLIEDYLTETPFIGVIFLLLDIRHDPSVHDRQMIDWLRATGFPFRIILTKADKLSRNKGLQQQRNLAKQLGMSNTDLIVTSSQNGNGMRDVWTFLNQAFEETKSRINQQKDAS</sequence>
<dbReference type="InterPro" id="IPR006073">
    <property type="entry name" value="GTP-bd"/>
</dbReference>
<evidence type="ECO:0000256" key="4">
    <source>
        <dbReference type="ARBA" id="ARBA00022723"/>
    </source>
</evidence>
<evidence type="ECO:0000256" key="5">
    <source>
        <dbReference type="ARBA" id="ARBA00022741"/>
    </source>
</evidence>
<keyword evidence="7 10" id="KW-0342">GTP-binding</keyword>
<keyword evidence="3 10" id="KW-0132">Cell division</keyword>
<dbReference type="Pfam" id="PF01926">
    <property type="entry name" value="MMR_HSR1"/>
    <property type="match status" value="1"/>
</dbReference>
<protein>
    <recommendedName>
        <fullName evidence="10">Probable GTP-binding protein EngB</fullName>
    </recommendedName>
</protein>
<organism evidence="12 13">
    <name type="scientific">Acanthopleuribacter pedis</name>
    <dbReference type="NCBI Taxonomy" id="442870"/>
    <lineage>
        <taxon>Bacteria</taxon>
        <taxon>Pseudomonadati</taxon>
        <taxon>Acidobacteriota</taxon>
        <taxon>Holophagae</taxon>
        <taxon>Acanthopleuribacterales</taxon>
        <taxon>Acanthopleuribacteraceae</taxon>
        <taxon>Acanthopleuribacter</taxon>
    </lineage>
</organism>
<dbReference type="EMBL" id="JAFREP010000005">
    <property type="protein sequence ID" value="MBO1318266.1"/>
    <property type="molecule type" value="Genomic_DNA"/>
</dbReference>